<evidence type="ECO:0000313" key="4">
    <source>
        <dbReference type="Proteomes" id="UP001165740"/>
    </source>
</evidence>
<organism evidence="2 3">
    <name type="scientific">Biomphalaria glabrata</name>
    <name type="common">Bloodfluke planorb</name>
    <name type="synonym">Freshwater snail</name>
    <dbReference type="NCBI Taxonomy" id="6526"/>
    <lineage>
        <taxon>Eukaryota</taxon>
        <taxon>Metazoa</taxon>
        <taxon>Spiralia</taxon>
        <taxon>Lophotrochozoa</taxon>
        <taxon>Mollusca</taxon>
        <taxon>Gastropoda</taxon>
        <taxon>Heterobranchia</taxon>
        <taxon>Euthyneura</taxon>
        <taxon>Panpulmonata</taxon>
        <taxon>Hygrophila</taxon>
        <taxon>Lymnaeoidea</taxon>
        <taxon>Planorbidae</taxon>
        <taxon>Biomphalaria</taxon>
    </lineage>
</organism>
<dbReference type="GeneID" id="106057343"/>
<evidence type="ECO:0000313" key="5">
    <source>
        <dbReference type="RefSeq" id="XP_013069962.1"/>
    </source>
</evidence>
<proteinExistence type="predicted"/>
<dbReference type="OrthoDB" id="6101264at2759"/>
<dbReference type="RefSeq" id="XP_013069962.1">
    <property type="nucleotide sequence ID" value="XM_013214508.2"/>
</dbReference>
<reference evidence="5" key="2">
    <citation type="submission" date="2025-04" db="UniProtKB">
        <authorList>
            <consortium name="RefSeq"/>
        </authorList>
    </citation>
    <scope>IDENTIFICATION</scope>
</reference>
<dbReference type="Proteomes" id="UP001165740">
    <property type="component" value="Chromosome 8"/>
</dbReference>
<dbReference type="AlphaFoldDB" id="A0A2C9KPS7"/>
<dbReference type="KEGG" id="bgt:106057343"/>
<evidence type="ECO:0000313" key="3">
    <source>
        <dbReference type="Proteomes" id="UP000076420"/>
    </source>
</evidence>
<gene>
    <name evidence="2" type="primary">106057343</name>
    <name evidence="5" type="synonym">LOC106057343</name>
</gene>
<keyword evidence="4" id="KW-1185">Reference proteome</keyword>
<dbReference type="EnsemblMetazoa" id="BGLB022195-RA">
    <property type="protein sequence ID" value="BGLB022195-PA"/>
    <property type="gene ID" value="BGLB022195"/>
</dbReference>
<dbReference type="VEuPathDB" id="VectorBase:BGLB022195"/>
<protein>
    <submittedName>
        <fullName evidence="5">Uncharacterized protein LOC106057343</fullName>
    </submittedName>
</protein>
<feature type="chain" id="PRO_5044573245" evidence="1">
    <location>
        <begin position="20"/>
        <end position="126"/>
    </location>
</feature>
<feature type="signal peptide" evidence="1">
    <location>
        <begin position="1"/>
        <end position="19"/>
    </location>
</feature>
<name>A0A2C9KPS7_BIOGL</name>
<dbReference type="OMA" id="KAVCAIN"/>
<dbReference type="VEuPathDB" id="VectorBase:BGLAX_043847"/>
<dbReference type="Proteomes" id="UP000076420">
    <property type="component" value="Unassembled WGS sequence"/>
</dbReference>
<reference evidence="2" key="1">
    <citation type="submission" date="2020-05" db="UniProtKB">
        <authorList>
            <consortium name="EnsemblMetazoa"/>
        </authorList>
    </citation>
    <scope>IDENTIFICATION</scope>
    <source>
        <strain evidence="2">BB02</strain>
    </source>
</reference>
<accession>A0A2C9KPS7</accession>
<keyword evidence="1" id="KW-0732">Signal</keyword>
<sequence>MRAFITLILVAYIAADVSAEGTCSKSCKAVCAINKQVCELTGLLGPLCEAGSGFCTKSCGLNCACIDLCQDQCGAELQKCKSENANGLLSSVTCLGKFNQCAAVCGTQCASNAASGILNQISSLLP</sequence>
<evidence type="ECO:0000313" key="2">
    <source>
        <dbReference type="EnsemblMetazoa" id="BGLB022195-PA"/>
    </source>
</evidence>
<evidence type="ECO:0000256" key="1">
    <source>
        <dbReference type="SAM" id="SignalP"/>
    </source>
</evidence>